<feature type="transmembrane region" description="Helical" evidence="7">
    <location>
        <begin position="228"/>
        <end position="250"/>
    </location>
</feature>
<dbReference type="Gene3D" id="1.20.1250.20">
    <property type="entry name" value="MFS general substrate transporter like domains"/>
    <property type="match status" value="1"/>
</dbReference>
<evidence type="ECO:0000313" key="9">
    <source>
        <dbReference type="EMBL" id="GAX88781.1"/>
    </source>
</evidence>
<feature type="transmembrane region" description="Helical" evidence="7">
    <location>
        <begin position="23"/>
        <end position="46"/>
    </location>
</feature>
<evidence type="ECO:0000313" key="10">
    <source>
        <dbReference type="Proteomes" id="UP000217785"/>
    </source>
</evidence>
<proteinExistence type="predicted"/>
<evidence type="ECO:0000256" key="7">
    <source>
        <dbReference type="SAM" id="Phobius"/>
    </source>
</evidence>
<gene>
    <name evidence="9" type="ORF">EFBL_0395</name>
</gene>
<evidence type="ECO:0000256" key="6">
    <source>
        <dbReference type="ARBA" id="ARBA00023136"/>
    </source>
</evidence>
<evidence type="ECO:0000256" key="1">
    <source>
        <dbReference type="ARBA" id="ARBA00004651"/>
    </source>
</evidence>
<feature type="domain" description="Major facilitator superfamily (MFS) profile" evidence="8">
    <location>
        <begin position="19"/>
        <end position="410"/>
    </location>
</feature>
<feature type="transmembrane region" description="Helical" evidence="7">
    <location>
        <begin position="109"/>
        <end position="127"/>
    </location>
</feature>
<dbReference type="InterPro" id="IPR020846">
    <property type="entry name" value="MFS_dom"/>
</dbReference>
<dbReference type="InterPro" id="IPR022324">
    <property type="entry name" value="Bacilysin_exporter_BacE_put"/>
</dbReference>
<feature type="transmembrane region" description="Helical" evidence="7">
    <location>
        <begin position="262"/>
        <end position="284"/>
    </location>
</feature>
<keyword evidence="2" id="KW-0813">Transport</keyword>
<comment type="caution">
    <text evidence="9">The sequence shown here is derived from an EMBL/GenBank/DDBJ whole genome shotgun (WGS) entry which is preliminary data.</text>
</comment>
<reference evidence="10" key="1">
    <citation type="submission" date="2017-07" db="EMBL/GenBank/DDBJ databases">
        <title>Draft genome sequence of Effusibacillus lacus strain skLN1.</title>
        <authorList>
            <person name="Watanabe M."/>
            <person name="Kojima H."/>
            <person name="Fukui M."/>
        </authorList>
    </citation>
    <scope>NUCLEOTIDE SEQUENCE [LARGE SCALE GENOMIC DNA]</scope>
    <source>
        <strain evidence="10">skLN1</strain>
    </source>
</reference>
<accession>A0A292YIQ5</accession>
<comment type="subcellular location">
    <subcellularLocation>
        <location evidence="1">Cell membrane</location>
        <topology evidence="1">Multi-pass membrane protein</topology>
    </subcellularLocation>
</comment>
<dbReference type="InterPro" id="IPR036259">
    <property type="entry name" value="MFS_trans_sf"/>
</dbReference>
<feature type="transmembrane region" description="Helical" evidence="7">
    <location>
        <begin position="52"/>
        <end position="72"/>
    </location>
</feature>
<dbReference type="GO" id="GO:0022857">
    <property type="term" value="F:transmembrane transporter activity"/>
    <property type="evidence" value="ECO:0007669"/>
    <property type="project" value="InterPro"/>
</dbReference>
<dbReference type="OrthoDB" id="9775268at2"/>
<keyword evidence="5 7" id="KW-1133">Transmembrane helix</keyword>
<protein>
    <submittedName>
        <fullName evidence="9">MFS transporter</fullName>
    </submittedName>
</protein>
<dbReference type="Pfam" id="PF07690">
    <property type="entry name" value="MFS_1"/>
    <property type="match status" value="1"/>
</dbReference>
<feature type="transmembrane region" description="Helical" evidence="7">
    <location>
        <begin position="318"/>
        <end position="343"/>
    </location>
</feature>
<dbReference type="SUPFAM" id="SSF103473">
    <property type="entry name" value="MFS general substrate transporter"/>
    <property type="match status" value="1"/>
</dbReference>
<feature type="transmembrane region" description="Helical" evidence="7">
    <location>
        <begin position="148"/>
        <end position="168"/>
    </location>
</feature>
<dbReference type="PANTHER" id="PTHR43266">
    <property type="entry name" value="MACROLIDE-EFFLUX PROTEIN"/>
    <property type="match status" value="1"/>
</dbReference>
<dbReference type="GO" id="GO:0005886">
    <property type="term" value="C:plasma membrane"/>
    <property type="evidence" value="ECO:0007669"/>
    <property type="project" value="UniProtKB-SubCell"/>
</dbReference>
<evidence type="ECO:0000256" key="5">
    <source>
        <dbReference type="ARBA" id="ARBA00022989"/>
    </source>
</evidence>
<dbReference type="RefSeq" id="WP_096180480.1">
    <property type="nucleotide sequence ID" value="NZ_BDUF01000008.1"/>
</dbReference>
<dbReference type="CDD" id="cd06173">
    <property type="entry name" value="MFS_MefA_like"/>
    <property type="match status" value="1"/>
</dbReference>
<feature type="transmembrane region" description="Helical" evidence="7">
    <location>
        <begin position="355"/>
        <end position="381"/>
    </location>
</feature>
<evidence type="ECO:0000256" key="3">
    <source>
        <dbReference type="ARBA" id="ARBA00022475"/>
    </source>
</evidence>
<dbReference type="EMBL" id="BDUF01000008">
    <property type="protein sequence ID" value="GAX88781.1"/>
    <property type="molecule type" value="Genomic_DNA"/>
</dbReference>
<dbReference type="InterPro" id="IPR011701">
    <property type="entry name" value="MFS"/>
</dbReference>
<sequence length="421" mass="44983">MVRQWNFAGERQLLQGNMQFRRLFYAALISGMGDWINSVAVLVLVLELTHSPTAVGITLAMRVLPHLFMGPLGGVWTDRIRRTWMMIGSDLMRFVIALGFLLIQDVSQMWGVYALTAFLVVFSALFVPARTAYVTSIVRTEEIGRANALLEVTNGLVMVMGFALGGLIVANLGVSAAFVLNALSFLASACFLLKPAIQEPPSVQMNVTVPTFREDFLLGLESMRSNKIVLTLLLLMLGWAVGGGAFNVLLSVMATDVYQSDSFGLGMLYASIGGGTVAGSILIAKHSDLSLRKIKVLAGCSFVADSLLHILFANTDSFLWGCLTLLGVGMAGALGNTAIVTLIAKTTPEDLQGRVFSITNSLSSSVLALSMVAAGLLVPVIGPRLSGTLGGGLIFLFSLSYSALILAESRKDVIRRDTHAA</sequence>
<dbReference type="AlphaFoldDB" id="A0A292YIQ5"/>
<dbReference type="PANTHER" id="PTHR43266:SF10">
    <property type="entry name" value="BACILYSIN EXPORTER BACE-RELATED"/>
    <property type="match status" value="1"/>
</dbReference>
<evidence type="ECO:0000256" key="4">
    <source>
        <dbReference type="ARBA" id="ARBA00022692"/>
    </source>
</evidence>
<name>A0A292YIQ5_9BACL</name>
<dbReference type="Proteomes" id="UP000217785">
    <property type="component" value="Unassembled WGS sequence"/>
</dbReference>
<feature type="transmembrane region" description="Helical" evidence="7">
    <location>
        <begin position="84"/>
        <end position="103"/>
    </location>
</feature>
<keyword evidence="3" id="KW-1003">Cell membrane</keyword>
<evidence type="ECO:0000256" key="2">
    <source>
        <dbReference type="ARBA" id="ARBA00022448"/>
    </source>
</evidence>
<evidence type="ECO:0000259" key="8">
    <source>
        <dbReference type="PROSITE" id="PS50850"/>
    </source>
</evidence>
<keyword evidence="10" id="KW-1185">Reference proteome</keyword>
<keyword evidence="6 7" id="KW-0472">Membrane</keyword>
<organism evidence="9 10">
    <name type="scientific">Effusibacillus lacus</name>
    <dbReference type="NCBI Taxonomy" id="1348429"/>
    <lineage>
        <taxon>Bacteria</taxon>
        <taxon>Bacillati</taxon>
        <taxon>Bacillota</taxon>
        <taxon>Bacilli</taxon>
        <taxon>Bacillales</taxon>
        <taxon>Alicyclobacillaceae</taxon>
        <taxon>Effusibacillus</taxon>
    </lineage>
</organism>
<keyword evidence="4 7" id="KW-0812">Transmembrane</keyword>
<feature type="transmembrane region" description="Helical" evidence="7">
    <location>
        <begin position="387"/>
        <end position="407"/>
    </location>
</feature>
<dbReference type="PRINTS" id="PR01988">
    <property type="entry name" value="EXPORTERBACE"/>
</dbReference>
<dbReference type="PROSITE" id="PS50850">
    <property type="entry name" value="MFS"/>
    <property type="match status" value="1"/>
</dbReference>